<keyword evidence="1" id="KW-0496">Mitochondrion</keyword>
<organism evidence="1">
    <name type="scientific">Utricularia reniformis</name>
    <dbReference type="NCBI Taxonomy" id="192314"/>
    <lineage>
        <taxon>Eukaryota</taxon>
        <taxon>Viridiplantae</taxon>
        <taxon>Streptophyta</taxon>
        <taxon>Embryophyta</taxon>
        <taxon>Tracheophyta</taxon>
        <taxon>Spermatophyta</taxon>
        <taxon>Magnoliopsida</taxon>
        <taxon>eudicotyledons</taxon>
        <taxon>Gunneridae</taxon>
        <taxon>Pentapetalae</taxon>
        <taxon>asterids</taxon>
        <taxon>lamiids</taxon>
        <taxon>Lamiales</taxon>
        <taxon>Lentibulariaceae</taxon>
        <taxon>Utricularia</taxon>
    </lineage>
</organism>
<accession>A0A1Y0B3B3</accession>
<gene>
    <name evidence="1" type="ORF">AEK19_MT1655</name>
</gene>
<proteinExistence type="predicted"/>
<protein>
    <submittedName>
        <fullName evidence="1">Uncharacterized protein</fullName>
    </submittedName>
</protein>
<evidence type="ECO:0000313" key="1">
    <source>
        <dbReference type="EMBL" id="ART31839.1"/>
    </source>
</evidence>
<geneLocation type="mitochondrion" evidence="1"/>
<dbReference type="EMBL" id="KY774314">
    <property type="protein sequence ID" value="ART31839.1"/>
    <property type="molecule type" value="Genomic_DNA"/>
</dbReference>
<sequence length="31" mass="3317">MIPSISRSYLSASLSSGYVATSFALHTKDLL</sequence>
<reference evidence="1" key="1">
    <citation type="submission" date="2017-03" db="EMBL/GenBank/DDBJ databases">
        <title>The mitochondrial genome of the carnivorous plant Utricularia reniformis (Lentibulariaceae): structure, comparative analysis and evolutionary landmarks.</title>
        <authorList>
            <person name="Silva S.R."/>
            <person name="Alvarenga D.O."/>
            <person name="Michael T.P."/>
            <person name="Miranda V.F.O."/>
            <person name="Varani A.M."/>
        </authorList>
    </citation>
    <scope>NUCLEOTIDE SEQUENCE</scope>
</reference>
<dbReference type="AlphaFoldDB" id="A0A1Y0B3B3"/>
<name>A0A1Y0B3B3_9LAMI</name>